<evidence type="ECO:0000313" key="3">
    <source>
        <dbReference type="Proteomes" id="UP000008021"/>
    </source>
</evidence>
<dbReference type="Gene3D" id="3.80.10.10">
    <property type="entry name" value="Ribonuclease Inhibitor"/>
    <property type="match status" value="1"/>
</dbReference>
<keyword evidence="3" id="KW-1185">Reference proteome</keyword>
<feature type="compositionally biased region" description="Basic and acidic residues" evidence="1">
    <location>
        <begin position="78"/>
        <end position="90"/>
    </location>
</feature>
<dbReference type="Gramene" id="OMERI01G20060.1">
    <property type="protein sequence ID" value="OMERI01G20060.1"/>
    <property type="gene ID" value="OMERI01G20060"/>
</dbReference>
<proteinExistence type="predicted"/>
<evidence type="ECO:0000313" key="2">
    <source>
        <dbReference type="EnsemblPlants" id="OMERI01G20060.1"/>
    </source>
</evidence>
<name>A0A0E0C4B0_9ORYZ</name>
<evidence type="ECO:0000256" key="1">
    <source>
        <dbReference type="SAM" id="MobiDB-lite"/>
    </source>
</evidence>
<reference evidence="2" key="1">
    <citation type="submission" date="2015-04" db="UniProtKB">
        <authorList>
            <consortium name="EnsemblPlants"/>
        </authorList>
    </citation>
    <scope>IDENTIFICATION</scope>
</reference>
<dbReference type="Proteomes" id="UP000008021">
    <property type="component" value="Chromosome 1"/>
</dbReference>
<protein>
    <submittedName>
        <fullName evidence="2">Uncharacterized protein</fullName>
    </submittedName>
</protein>
<organism evidence="2">
    <name type="scientific">Oryza meridionalis</name>
    <dbReference type="NCBI Taxonomy" id="40149"/>
    <lineage>
        <taxon>Eukaryota</taxon>
        <taxon>Viridiplantae</taxon>
        <taxon>Streptophyta</taxon>
        <taxon>Embryophyta</taxon>
        <taxon>Tracheophyta</taxon>
        <taxon>Spermatophyta</taxon>
        <taxon>Magnoliopsida</taxon>
        <taxon>Liliopsida</taxon>
        <taxon>Poales</taxon>
        <taxon>Poaceae</taxon>
        <taxon>BOP clade</taxon>
        <taxon>Oryzoideae</taxon>
        <taxon>Oryzeae</taxon>
        <taxon>Oryzinae</taxon>
        <taxon>Oryza</taxon>
    </lineage>
</organism>
<dbReference type="EnsemblPlants" id="OMERI01G20060.1">
    <property type="protein sequence ID" value="OMERI01G20060.1"/>
    <property type="gene ID" value="OMERI01G20060"/>
</dbReference>
<reference evidence="2" key="2">
    <citation type="submission" date="2018-05" db="EMBL/GenBank/DDBJ databases">
        <title>OmerRS3 (Oryza meridionalis Reference Sequence Version 3).</title>
        <authorList>
            <person name="Zhang J."/>
            <person name="Kudrna D."/>
            <person name="Lee S."/>
            <person name="Talag J."/>
            <person name="Welchert J."/>
            <person name="Wing R.A."/>
        </authorList>
    </citation>
    <scope>NUCLEOTIDE SEQUENCE [LARGE SCALE GENOMIC DNA]</scope>
    <source>
        <strain evidence="2">cv. OR44</strain>
    </source>
</reference>
<dbReference type="InterPro" id="IPR032675">
    <property type="entry name" value="LRR_dom_sf"/>
</dbReference>
<sequence>MPSGPQLQTLNNQIYIYVGNPGLCGPPLLKSCSINGEKQSERLPWDGIGFVVGLWTIHFFSSSNAIQYYSGSASGREPMADRRPGRLTDL</sequence>
<feature type="region of interest" description="Disordered" evidence="1">
    <location>
        <begin position="71"/>
        <end position="90"/>
    </location>
</feature>
<dbReference type="AlphaFoldDB" id="A0A0E0C4B0"/>
<accession>A0A0E0C4B0</accession>
<dbReference type="HOGENOM" id="CLU_2444531_0_0_1"/>